<organism evidence="7 8">
    <name type="scientific">Buttiauxella agrestis ATCC 33320</name>
    <dbReference type="NCBI Taxonomy" id="1006004"/>
    <lineage>
        <taxon>Bacteria</taxon>
        <taxon>Pseudomonadati</taxon>
        <taxon>Pseudomonadota</taxon>
        <taxon>Gammaproteobacteria</taxon>
        <taxon>Enterobacterales</taxon>
        <taxon>Enterobacteriaceae</taxon>
        <taxon>Buttiauxella</taxon>
    </lineage>
</organism>
<keyword evidence="2" id="KW-0479">Metal-binding</keyword>
<dbReference type="Proteomes" id="UP000028653">
    <property type="component" value="Unassembled WGS sequence"/>
</dbReference>
<dbReference type="SUPFAM" id="SSF56059">
    <property type="entry name" value="Glutathione synthetase ATP-binding domain-like"/>
    <property type="match status" value="1"/>
</dbReference>
<name>A0A085GKT6_9ENTR</name>
<keyword evidence="5" id="KW-0460">Magnesium</keyword>
<keyword evidence="4" id="KW-0067">ATP-binding</keyword>
<dbReference type="Gene3D" id="3.30.1490.330">
    <property type="match status" value="1"/>
</dbReference>
<dbReference type="OrthoDB" id="9765517at2"/>
<comment type="caution">
    <text evidence="7">The sequence shown here is derived from an EMBL/GenBank/DDBJ whole genome shotgun (WGS) entry which is preliminary data.</text>
</comment>
<dbReference type="GO" id="GO:0046872">
    <property type="term" value="F:metal ion binding"/>
    <property type="evidence" value="ECO:0007669"/>
    <property type="project" value="UniProtKB-KW"/>
</dbReference>
<accession>A0A085GKT6</accession>
<dbReference type="InterPro" id="IPR005494">
    <property type="entry name" value="GSPS_pre-ATP-grasp-like_dom"/>
</dbReference>
<evidence type="ECO:0000256" key="1">
    <source>
        <dbReference type="ARBA" id="ARBA00022598"/>
    </source>
</evidence>
<sequence>MLRRKLPVRPNLDEQAKLHGFDFHIIDDEIYWDESRAYCFTLRQIEEQIEKPTAELHQMCLEIVDRAVKSEKMMEQLAIPPLYWDVIAESWCQKDPSLYGRMDFVWTGPGPVKLLEYNADTPTSLYESAYFQWTWLEDAKRQGLIPGDADQFNSIQEKLIARFAEIASSNPFYFSCCQESEEDRGTVLYLEDCARQAGLDTRFINLEDIGLGVGGLLTDLDDNVIRHVFKLYPLEWMMRDENGPLLRRRHEQWVEPLWKSILSNKGLLPLLWQHFPNHPNLLPSWFAGDFSRQNPTIEAELKASRGYVRKPLFSREGGNVSVYDMTNNIMEEEGGDYAEEPMIYQAFQALPRFGNSYTLVGSWVVDDEPAGIGIREDISLITKDTSRFIPHYISG</sequence>
<evidence type="ECO:0000256" key="4">
    <source>
        <dbReference type="ARBA" id="ARBA00022840"/>
    </source>
</evidence>
<evidence type="ECO:0000256" key="5">
    <source>
        <dbReference type="ARBA" id="ARBA00022842"/>
    </source>
</evidence>
<dbReference type="Pfam" id="PF03738">
    <property type="entry name" value="GSP_synth"/>
    <property type="match status" value="1"/>
</dbReference>
<feature type="domain" description="Glutathionylspermidine synthase pre-ATP-grasp-like" evidence="6">
    <location>
        <begin position="14"/>
        <end position="393"/>
    </location>
</feature>
<keyword evidence="8" id="KW-1185">Reference proteome</keyword>
<evidence type="ECO:0000256" key="3">
    <source>
        <dbReference type="ARBA" id="ARBA00022741"/>
    </source>
</evidence>
<dbReference type="InterPro" id="IPR016185">
    <property type="entry name" value="PreATP-grasp_dom_sf"/>
</dbReference>
<dbReference type="EC" id="6.3.1.8" evidence="7"/>
<evidence type="ECO:0000256" key="2">
    <source>
        <dbReference type="ARBA" id="ARBA00022723"/>
    </source>
</evidence>
<proteinExistence type="predicted"/>
<dbReference type="GO" id="GO:0008885">
    <property type="term" value="F:glutathionylspermidine synthase activity"/>
    <property type="evidence" value="ECO:0007669"/>
    <property type="project" value="UniProtKB-EC"/>
</dbReference>
<dbReference type="SUPFAM" id="SSF52440">
    <property type="entry name" value="PreATP-grasp domain"/>
    <property type="match status" value="1"/>
</dbReference>
<dbReference type="AlphaFoldDB" id="A0A085GKT6"/>
<keyword evidence="3" id="KW-0547">Nucleotide-binding</keyword>
<keyword evidence="1 7" id="KW-0436">Ligase</keyword>
<dbReference type="RefSeq" id="WP_034492814.1">
    <property type="nucleotide sequence ID" value="NZ_JMPI01000010.1"/>
</dbReference>
<dbReference type="GO" id="GO:0005524">
    <property type="term" value="F:ATP binding"/>
    <property type="evidence" value="ECO:0007669"/>
    <property type="project" value="UniProtKB-KW"/>
</dbReference>
<evidence type="ECO:0000313" key="8">
    <source>
        <dbReference type="Proteomes" id="UP000028653"/>
    </source>
</evidence>
<evidence type="ECO:0000313" key="7">
    <source>
        <dbReference type="EMBL" id="KFC84331.1"/>
    </source>
</evidence>
<dbReference type="STRING" id="1006004.GBAG_0321"/>
<dbReference type="EMBL" id="JMPI01000010">
    <property type="protein sequence ID" value="KFC84331.1"/>
    <property type="molecule type" value="Genomic_DNA"/>
</dbReference>
<gene>
    <name evidence="7" type="ORF">GBAG_0321</name>
</gene>
<protein>
    <submittedName>
        <fullName evidence="7">Group 1 glutathionylspermidine synthase family protein</fullName>
        <ecNumber evidence="7">6.3.1.8</ecNumber>
    </submittedName>
</protein>
<reference evidence="7 8" key="1">
    <citation type="submission" date="2014-05" db="EMBL/GenBank/DDBJ databases">
        <title>ATOL: Assembling a taxonomically balanced genome-scale reconstruction of the evolutionary history of the Enterobacteriaceae.</title>
        <authorList>
            <person name="Plunkett G.III."/>
            <person name="Neeno-Eckwall E.C."/>
            <person name="Glasner J.D."/>
            <person name="Perna N.T."/>
        </authorList>
    </citation>
    <scope>NUCLEOTIDE SEQUENCE [LARGE SCALE GENOMIC DNA]</scope>
    <source>
        <strain evidence="7 8">ATCC 33320</strain>
    </source>
</reference>
<evidence type="ECO:0000259" key="6">
    <source>
        <dbReference type="Pfam" id="PF03738"/>
    </source>
</evidence>
<dbReference type="eggNOG" id="COG0754">
    <property type="taxonomic scope" value="Bacteria"/>
</dbReference>